<keyword evidence="7 9" id="KW-0299">Galactose metabolism</keyword>
<evidence type="ECO:0000256" key="6">
    <source>
        <dbReference type="ARBA" id="ARBA00022695"/>
    </source>
</evidence>
<evidence type="ECO:0000256" key="1">
    <source>
        <dbReference type="ARBA" id="ARBA00001107"/>
    </source>
</evidence>
<protein>
    <recommendedName>
        <fullName evidence="9">Galactose-1-phosphate uridylyltransferase</fullName>
        <shortName evidence="9">Gal-1-P uridylyltransferase</shortName>
        <ecNumber evidence="9">2.7.7.12</ecNumber>
    </recommendedName>
    <alternativeName>
        <fullName evidence="9">UDP-glucose--hexose-1-phosphate uridylyltransferase</fullName>
    </alternativeName>
</protein>
<evidence type="ECO:0000256" key="4">
    <source>
        <dbReference type="ARBA" id="ARBA00022490"/>
    </source>
</evidence>
<evidence type="ECO:0000256" key="9">
    <source>
        <dbReference type="HAMAP-Rule" id="MF_00571"/>
    </source>
</evidence>
<comment type="caution">
    <text evidence="12">The sequence shown here is derived from an EMBL/GenBank/DDBJ whole genome shotgun (WGS) entry which is preliminary data.</text>
</comment>
<dbReference type="HAMAP" id="MF_00571">
    <property type="entry name" value="GalP_UDP_trans"/>
    <property type="match status" value="1"/>
</dbReference>
<dbReference type="AlphaFoldDB" id="A0A9D1MYD7"/>
<dbReference type="EC" id="2.7.7.12" evidence="9"/>
<dbReference type="GO" id="GO:0008108">
    <property type="term" value="F:UDP-glucose:hexose-1-phosphate uridylyltransferase activity"/>
    <property type="evidence" value="ECO:0007669"/>
    <property type="project" value="UniProtKB-UniRule"/>
</dbReference>
<keyword evidence="6 9" id="KW-0548">Nucleotidyltransferase</keyword>
<keyword evidence="4 9" id="KW-0963">Cytoplasm</keyword>
<sequence>MKIYGCIAELAEYAKKYLELNKQDESYVVNGILDLLGLSSYEKPQEVAVSDDVDALLNKFVQTADSEGIFPKEEGAYYCDKVMGMLSLMPAAIDKKFRSVYSKEGGSAAMQWLYDYSVRNNYVKKAALDKNPRFERDGLVVTINLSKPEFRDPKKAASGNSVKGGYPKCVICRENTGYAPRNKCNLRTVSITLDGKPWFWQYSPYGYFRQHGIAVNIEHTPMKVDRQTVVNLMDFVDQFPRYFIGCNACLERIGGSVLSHDHYQGGGEILPLHNAAMKNFFVLPGYENLRIGELDWPGTAVRICGTDKAAIVHAAEVINQGWSNFTDESQGIVCRTEKGQHNAISPSVVKRGGEYELNIILRSNVTSEKYPDGVFHAHPEFHVIKKESIGLIEAQGLFILPGRLQRQLQEVEACISQGKPLDENLAEFAMVYDETKALARALDEKSVHIAMQQELASICRRILQNTAVFKDSDKLKAFMEGLGFEQ</sequence>
<dbReference type="Pfam" id="PF01087">
    <property type="entry name" value="GalP_UDP_transf"/>
    <property type="match status" value="1"/>
</dbReference>
<proteinExistence type="inferred from homology"/>
<comment type="similarity">
    <text evidence="3 9">Belongs to the galactose-1-phosphate uridylyltransferase type 2 family.</text>
</comment>
<dbReference type="GO" id="GO:0005737">
    <property type="term" value="C:cytoplasm"/>
    <property type="evidence" value="ECO:0007669"/>
    <property type="project" value="UniProtKB-SubCell"/>
</dbReference>
<dbReference type="EMBL" id="DVOC01000100">
    <property type="protein sequence ID" value="HIU91459.1"/>
    <property type="molecule type" value="Genomic_DNA"/>
</dbReference>
<dbReference type="Pfam" id="PF02744">
    <property type="entry name" value="GalP_UDP_tr_C"/>
    <property type="match status" value="1"/>
</dbReference>
<dbReference type="InterPro" id="IPR005850">
    <property type="entry name" value="GalP_Utransf_C"/>
</dbReference>
<dbReference type="InterPro" id="IPR000766">
    <property type="entry name" value="GalP_uridyl_Trfase_II"/>
</dbReference>
<dbReference type="PANTHER" id="PTHR39191:SF1">
    <property type="entry name" value="DUF4922 DOMAIN-CONTAINING PROTEIN"/>
    <property type="match status" value="1"/>
</dbReference>
<comment type="catalytic activity">
    <reaction evidence="1 9">
        <text>alpha-D-galactose 1-phosphate + UDP-alpha-D-glucose = alpha-D-glucose 1-phosphate + UDP-alpha-D-galactose</text>
        <dbReference type="Rhea" id="RHEA:13989"/>
        <dbReference type="ChEBI" id="CHEBI:58336"/>
        <dbReference type="ChEBI" id="CHEBI:58601"/>
        <dbReference type="ChEBI" id="CHEBI:58885"/>
        <dbReference type="ChEBI" id="CHEBI:66914"/>
        <dbReference type="EC" id="2.7.7.12"/>
    </reaction>
</comment>
<feature type="domain" description="Galactose-1-phosphate uridyl transferase N-terminal" evidence="10">
    <location>
        <begin position="71"/>
        <end position="221"/>
    </location>
</feature>
<gene>
    <name evidence="9" type="primary">galT</name>
    <name evidence="12" type="ORF">IAC72_05575</name>
</gene>
<evidence type="ECO:0000313" key="13">
    <source>
        <dbReference type="Proteomes" id="UP000886852"/>
    </source>
</evidence>
<feature type="domain" description="Galactose-1-phosphate uridyl transferase C-terminal" evidence="11">
    <location>
        <begin position="236"/>
        <end position="415"/>
    </location>
</feature>
<evidence type="ECO:0000313" key="12">
    <source>
        <dbReference type="EMBL" id="HIU91459.1"/>
    </source>
</evidence>
<evidence type="ECO:0000259" key="10">
    <source>
        <dbReference type="Pfam" id="PF01087"/>
    </source>
</evidence>
<dbReference type="InterPro" id="IPR005849">
    <property type="entry name" value="GalP_Utransf_N"/>
</dbReference>
<evidence type="ECO:0000259" key="11">
    <source>
        <dbReference type="Pfam" id="PF02744"/>
    </source>
</evidence>
<dbReference type="PANTHER" id="PTHR39191">
    <property type="entry name" value="GALACTOSE-1-PHOSPHATE URIDYLYLTRANSFERASE"/>
    <property type="match status" value="1"/>
</dbReference>
<organism evidence="12 13">
    <name type="scientific">Candidatus Fimimonas merdipullorum</name>
    <dbReference type="NCBI Taxonomy" id="2840822"/>
    <lineage>
        <taxon>Bacteria</taxon>
        <taxon>Pseudomonadati</taxon>
        <taxon>Myxococcota</taxon>
        <taxon>Myxococcia</taxon>
        <taxon>Myxococcales</taxon>
        <taxon>Cystobacterineae</taxon>
        <taxon>Myxococcaceae</taxon>
        <taxon>Myxococcaceae incertae sedis</taxon>
        <taxon>Candidatus Fimimonas</taxon>
    </lineage>
</organism>
<keyword evidence="5 9" id="KW-0808">Transferase</keyword>
<dbReference type="Proteomes" id="UP000886852">
    <property type="component" value="Unassembled WGS sequence"/>
</dbReference>
<name>A0A9D1MYD7_9BACT</name>
<evidence type="ECO:0000256" key="5">
    <source>
        <dbReference type="ARBA" id="ARBA00022679"/>
    </source>
</evidence>
<evidence type="ECO:0000256" key="3">
    <source>
        <dbReference type="ARBA" id="ARBA00008706"/>
    </source>
</evidence>
<evidence type="ECO:0000256" key="2">
    <source>
        <dbReference type="ARBA" id="ARBA00004496"/>
    </source>
</evidence>
<reference evidence="12" key="1">
    <citation type="submission" date="2020-10" db="EMBL/GenBank/DDBJ databases">
        <authorList>
            <person name="Gilroy R."/>
        </authorList>
    </citation>
    <scope>NUCLEOTIDE SEQUENCE</scope>
    <source>
        <strain evidence="12">ChiHjej12B11-7776</strain>
    </source>
</reference>
<comment type="subcellular location">
    <subcellularLocation>
        <location evidence="2 9">Cytoplasm</location>
    </subcellularLocation>
</comment>
<evidence type="ECO:0000256" key="7">
    <source>
        <dbReference type="ARBA" id="ARBA00023144"/>
    </source>
</evidence>
<accession>A0A9D1MYD7</accession>
<keyword evidence="8 9" id="KW-0119">Carbohydrate metabolism</keyword>
<evidence type="ECO:0000256" key="8">
    <source>
        <dbReference type="ARBA" id="ARBA00023277"/>
    </source>
</evidence>
<reference evidence="12" key="2">
    <citation type="journal article" date="2021" name="PeerJ">
        <title>Extensive microbial diversity within the chicken gut microbiome revealed by metagenomics and culture.</title>
        <authorList>
            <person name="Gilroy R."/>
            <person name="Ravi A."/>
            <person name="Getino M."/>
            <person name="Pursley I."/>
            <person name="Horton D.L."/>
            <person name="Alikhan N.F."/>
            <person name="Baker D."/>
            <person name="Gharbi K."/>
            <person name="Hall N."/>
            <person name="Watson M."/>
            <person name="Adriaenssens E.M."/>
            <person name="Foster-Nyarko E."/>
            <person name="Jarju S."/>
            <person name="Secka A."/>
            <person name="Antonio M."/>
            <person name="Oren A."/>
            <person name="Chaudhuri R.R."/>
            <person name="La Ragione R."/>
            <person name="Hildebrand F."/>
            <person name="Pallen M.J."/>
        </authorList>
    </citation>
    <scope>NUCLEOTIDE SEQUENCE</scope>
    <source>
        <strain evidence="12">ChiHjej12B11-7776</strain>
    </source>
</reference>
<dbReference type="GO" id="GO:0006012">
    <property type="term" value="P:galactose metabolic process"/>
    <property type="evidence" value="ECO:0007669"/>
    <property type="project" value="UniProtKB-UniRule"/>
</dbReference>
<comment type="pathway">
    <text evidence="9">Carbohydrate metabolism; galactose metabolism.</text>
</comment>